<evidence type="ECO:0000256" key="1">
    <source>
        <dbReference type="ARBA" id="ARBA00023012"/>
    </source>
</evidence>
<evidence type="ECO:0000256" key="2">
    <source>
        <dbReference type="ARBA" id="ARBA00023015"/>
    </source>
</evidence>
<evidence type="ECO:0000313" key="7">
    <source>
        <dbReference type="Proteomes" id="UP001596174"/>
    </source>
</evidence>
<dbReference type="Gene3D" id="1.10.10.10">
    <property type="entry name" value="Winged helix-like DNA-binding domain superfamily/Winged helix DNA-binding domain"/>
    <property type="match status" value="1"/>
</dbReference>
<gene>
    <name evidence="6" type="ORF">ACFP3V_25950</name>
</gene>
<keyword evidence="1" id="KW-0902">Two-component regulatory system</keyword>
<dbReference type="EMBL" id="JBHSQJ010000126">
    <property type="protein sequence ID" value="MFC5910643.1"/>
    <property type="molecule type" value="Genomic_DNA"/>
</dbReference>
<evidence type="ECO:0000256" key="4">
    <source>
        <dbReference type="SAM" id="MobiDB-lite"/>
    </source>
</evidence>
<keyword evidence="2" id="KW-0805">Transcription regulation</keyword>
<dbReference type="PANTHER" id="PTHR35807:SF1">
    <property type="entry name" value="TRANSCRIPTIONAL REGULATOR REDD"/>
    <property type="match status" value="1"/>
</dbReference>
<dbReference type="InterPro" id="IPR036388">
    <property type="entry name" value="WH-like_DNA-bd_sf"/>
</dbReference>
<feature type="domain" description="Bacterial transcriptional activator" evidence="5">
    <location>
        <begin position="500"/>
        <end position="638"/>
    </location>
</feature>
<dbReference type="InterPro" id="IPR011990">
    <property type="entry name" value="TPR-like_helical_dom_sf"/>
</dbReference>
<feature type="region of interest" description="Disordered" evidence="4">
    <location>
        <begin position="338"/>
        <end position="403"/>
    </location>
</feature>
<dbReference type="InterPro" id="IPR005158">
    <property type="entry name" value="BTAD"/>
</dbReference>
<protein>
    <recommendedName>
        <fullName evidence="5">Bacterial transcriptional activator domain-containing protein</fullName>
    </recommendedName>
</protein>
<proteinExistence type="predicted"/>
<keyword evidence="3" id="KW-0804">Transcription</keyword>
<dbReference type="SMART" id="SM01043">
    <property type="entry name" value="BTAD"/>
    <property type="match status" value="1"/>
</dbReference>
<name>A0ABW1G9D6_9ACTN</name>
<comment type="caution">
    <text evidence="6">The sequence shown here is derived from an EMBL/GenBank/DDBJ whole genome shotgun (WGS) entry which is preliminary data.</text>
</comment>
<dbReference type="PANTHER" id="PTHR35807">
    <property type="entry name" value="TRANSCRIPTIONAL REGULATOR REDD-RELATED"/>
    <property type="match status" value="1"/>
</dbReference>
<reference evidence="7" key="1">
    <citation type="journal article" date="2019" name="Int. J. Syst. Evol. Microbiol.">
        <title>The Global Catalogue of Microorganisms (GCM) 10K type strain sequencing project: providing services to taxonomists for standard genome sequencing and annotation.</title>
        <authorList>
            <consortium name="The Broad Institute Genomics Platform"/>
            <consortium name="The Broad Institute Genome Sequencing Center for Infectious Disease"/>
            <person name="Wu L."/>
            <person name="Ma J."/>
        </authorList>
    </citation>
    <scope>NUCLEOTIDE SEQUENCE [LARGE SCALE GENOMIC DNA]</scope>
    <source>
        <strain evidence="7">JCM 4816</strain>
    </source>
</reference>
<dbReference type="Gene3D" id="1.25.40.10">
    <property type="entry name" value="Tetratricopeptide repeat domain"/>
    <property type="match status" value="1"/>
</dbReference>
<dbReference type="Proteomes" id="UP001596174">
    <property type="component" value="Unassembled WGS sequence"/>
</dbReference>
<accession>A0ABW1G9D6</accession>
<organism evidence="6 7">
    <name type="scientific">Streptacidiphilus monticola</name>
    <dbReference type="NCBI Taxonomy" id="2161674"/>
    <lineage>
        <taxon>Bacteria</taxon>
        <taxon>Bacillati</taxon>
        <taxon>Actinomycetota</taxon>
        <taxon>Actinomycetes</taxon>
        <taxon>Kitasatosporales</taxon>
        <taxon>Streptomycetaceae</taxon>
        <taxon>Streptacidiphilus</taxon>
    </lineage>
</organism>
<evidence type="ECO:0000256" key="3">
    <source>
        <dbReference type="ARBA" id="ARBA00023163"/>
    </source>
</evidence>
<feature type="region of interest" description="Disordered" evidence="4">
    <location>
        <begin position="287"/>
        <end position="326"/>
    </location>
</feature>
<dbReference type="RefSeq" id="WP_380588189.1">
    <property type="nucleotide sequence ID" value="NZ_JBHSQJ010000126.1"/>
</dbReference>
<keyword evidence="7" id="KW-1185">Reference proteome</keyword>
<feature type="compositionally biased region" description="Polar residues" evidence="4">
    <location>
        <begin position="371"/>
        <end position="380"/>
    </location>
</feature>
<evidence type="ECO:0000313" key="6">
    <source>
        <dbReference type="EMBL" id="MFC5910643.1"/>
    </source>
</evidence>
<sequence length="648" mass="68037">MPAQVSPLEHALHHQAEPSAELLDLALRTMASHLPDGTALPQLSGARITHDGVEVQAEGEPVPPFTAAAQSGWWRLDGEQDLLDPDEATLLEAPYPLLIFLGPLPAGGVLLANLAAHRPLLLDGSPEQISDVARAIALDAATCPWGRLLQIDAVGVGDRSLIPAMPTGRLHHTDTTAKAVGDLADQLLAAQQDPAEELPCLVVSAEGLDAETAWQLADLLSRAPSAPVAAVLPAGEHAHLFPGAHRLDCDLTTPQPAPVPGTEVMLQRVTQTEYELLREDLQITEQDSAPAQEEWGQVPQGTVPLTDPQDDETEADASSSDTSPPQLSVFTAFTAATIPSPTAPATGQGTEADGITSHGDVADEPPGGAEESQSTGTVRPQSAPLATAAAGSGKEDEPPASLDAPQVRLLGPVELNGPGVGVGARSRRMAELAAFMLLYPNRSRESAAEAMNPQTPWTSHTVTSRLSELRKALGDSADGTSRVGRAKLPGHMPVLVDVGCDWFSFEHLAKRGLAAGPAGVTDLEAALALVRGRPFEGSTASWAVPVQQEMVSRIIDVAHSVAHHRAVAGYYDRARKAVTAGLAIEPAAELLVRDWVALEMRAGNRHALPRITAQLSAALRRLDVEMEPATEMLLAQAYAKADVQAAAS</sequence>
<evidence type="ECO:0000259" key="5">
    <source>
        <dbReference type="SMART" id="SM01043"/>
    </source>
</evidence>
<dbReference type="InterPro" id="IPR051677">
    <property type="entry name" value="AfsR-DnrI-RedD_regulator"/>
</dbReference>